<organism evidence="1 2">
    <name type="scientific">Crocosphaera watsonii WH 0402</name>
    <dbReference type="NCBI Taxonomy" id="1284629"/>
    <lineage>
        <taxon>Bacteria</taxon>
        <taxon>Bacillati</taxon>
        <taxon>Cyanobacteriota</taxon>
        <taxon>Cyanophyceae</taxon>
        <taxon>Oscillatoriophycideae</taxon>
        <taxon>Chroococcales</taxon>
        <taxon>Aphanothecaceae</taxon>
        <taxon>Crocosphaera</taxon>
    </lineage>
</organism>
<comment type="caution">
    <text evidence="1">The sequence shown here is derived from an EMBL/GenBank/DDBJ whole genome shotgun (WGS) entry which is preliminary data.</text>
</comment>
<gene>
    <name evidence="1" type="ORF">CWATWH0402_5849</name>
</gene>
<reference evidence="1 2" key="2">
    <citation type="submission" date="2013-09" db="EMBL/GenBank/DDBJ databases">
        <title>Whole genome comparison of six Crocosphaera watsonii strains with differing phenotypes.</title>
        <authorList>
            <person name="Bench S.R."/>
            <person name="Heller P."/>
            <person name="Frank I."/>
            <person name="Arciniega M."/>
            <person name="Shilova I.N."/>
            <person name="Zehr J.P."/>
        </authorList>
    </citation>
    <scope>NUCLEOTIDE SEQUENCE [LARGE SCALE GENOMIC DNA]</scope>
    <source>
        <strain evidence="1 2">WH 0402</strain>
    </source>
</reference>
<accession>T2JJT7</accession>
<proteinExistence type="predicted"/>
<protein>
    <submittedName>
        <fullName evidence="1">Uncharacterized protein</fullName>
    </submittedName>
</protein>
<dbReference type="EMBL" id="CAQN01000345">
    <property type="protein sequence ID" value="CCQ66108.1"/>
    <property type="molecule type" value="Genomic_DNA"/>
</dbReference>
<evidence type="ECO:0000313" key="2">
    <source>
        <dbReference type="Proteomes" id="UP000018130"/>
    </source>
</evidence>
<dbReference type="Proteomes" id="UP000018130">
    <property type="component" value="Unassembled WGS sequence"/>
</dbReference>
<dbReference type="AlphaFoldDB" id="T2JJT7"/>
<sequence length="37" mass="4019">MHYGTKKIIGSTAVDPYTKKISCPNAPYLIFCLGTVS</sequence>
<reference evidence="1 2" key="1">
    <citation type="submission" date="2013-01" db="EMBL/GenBank/DDBJ databases">
        <authorList>
            <person name="Bench S."/>
        </authorList>
    </citation>
    <scope>NUCLEOTIDE SEQUENCE [LARGE SCALE GENOMIC DNA]</scope>
    <source>
        <strain evidence="1 2">WH 0402</strain>
    </source>
</reference>
<evidence type="ECO:0000313" key="1">
    <source>
        <dbReference type="EMBL" id="CCQ66108.1"/>
    </source>
</evidence>
<name>T2JJT7_CROWT</name>